<comment type="caution">
    <text evidence="1">The sequence shown here is derived from an EMBL/GenBank/DDBJ whole genome shotgun (WGS) entry which is preliminary data.</text>
</comment>
<dbReference type="EMBL" id="MU853334">
    <property type="protein sequence ID" value="KAK4115628.1"/>
    <property type="molecule type" value="Genomic_DNA"/>
</dbReference>
<dbReference type="RefSeq" id="XP_064673198.1">
    <property type="nucleotide sequence ID" value="XM_064809488.1"/>
</dbReference>
<name>A0AAN6YW23_9PEZI</name>
<gene>
    <name evidence="1" type="ORF">N656DRAFT_389636</name>
</gene>
<organism evidence="1 2">
    <name type="scientific">Canariomyces notabilis</name>
    <dbReference type="NCBI Taxonomy" id="2074819"/>
    <lineage>
        <taxon>Eukaryota</taxon>
        <taxon>Fungi</taxon>
        <taxon>Dikarya</taxon>
        <taxon>Ascomycota</taxon>
        <taxon>Pezizomycotina</taxon>
        <taxon>Sordariomycetes</taxon>
        <taxon>Sordariomycetidae</taxon>
        <taxon>Sordariales</taxon>
        <taxon>Chaetomiaceae</taxon>
        <taxon>Canariomyces</taxon>
    </lineage>
</organism>
<dbReference type="GeneID" id="89933612"/>
<reference evidence="1" key="2">
    <citation type="submission" date="2023-05" db="EMBL/GenBank/DDBJ databases">
        <authorList>
            <consortium name="Lawrence Berkeley National Laboratory"/>
            <person name="Steindorff A."/>
            <person name="Hensen N."/>
            <person name="Bonometti L."/>
            <person name="Westerberg I."/>
            <person name="Brannstrom I.O."/>
            <person name="Guillou S."/>
            <person name="Cros-Aarteil S."/>
            <person name="Calhoun S."/>
            <person name="Haridas S."/>
            <person name="Kuo A."/>
            <person name="Mondo S."/>
            <person name="Pangilinan J."/>
            <person name="Riley R."/>
            <person name="Labutti K."/>
            <person name="Andreopoulos B."/>
            <person name="Lipzen A."/>
            <person name="Chen C."/>
            <person name="Yanf M."/>
            <person name="Daum C."/>
            <person name="Ng V."/>
            <person name="Clum A."/>
            <person name="Ohm R."/>
            <person name="Martin F."/>
            <person name="Silar P."/>
            <person name="Natvig D."/>
            <person name="Lalanne C."/>
            <person name="Gautier V."/>
            <person name="Ament-Velasquez S.L."/>
            <person name="Kruys A."/>
            <person name="Hutchinson M.I."/>
            <person name="Powell A.J."/>
            <person name="Barry K."/>
            <person name="Miller A.N."/>
            <person name="Grigoriev I.V."/>
            <person name="Debuchy R."/>
            <person name="Gladieux P."/>
            <person name="Thoren M.H."/>
            <person name="Johannesson H."/>
        </authorList>
    </citation>
    <scope>NUCLEOTIDE SEQUENCE</scope>
    <source>
        <strain evidence="1">CBS 508.74</strain>
    </source>
</reference>
<sequence>MRLCLLRHIAAGCGHQRGLHSRGSHAYKKTASKAGESIAEFICSVLGSERNQGRIGRLPVRIRKIQGRWRVKPHHPFRITANV</sequence>
<dbReference type="AlphaFoldDB" id="A0AAN6YW23"/>
<evidence type="ECO:0000313" key="1">
    <source>
        <dbReference type="EMBL" id="KAK4115628.1"/>
    </source>
</evidence>
<accession>A0AAN6YW23</accession>
<evidence type="ECO:0000313" key="2">
    <source>
        <dbReference type="Proteomes" id="UP001302812"/>
    </source>
</evidence>
<proteinExistence type="predicted"/>
<protein>
    <submittedName>
        <fullName evidence="1">Uncharacterized protein</fullName>
    </submittedName>
</protein>
<keyword evidence="2" id="KW-1185">Reference proteome</keyword>
<reference evidence="1" key="1">
    <citation type="journal article" date="2023" name="Mol. Phylogenet. Evol.">
        <title>Genome-scale phylogeny and comparative genomics of the fungal order Sordariales.</title>
        <authorList>
            <person name="Hensen N."/>
            <person name="Bonometti L."/>
            <person name="Westerberg I."/>
            <person name="Brannstrom I.O."/>
            <person name="Guillou S."/>
            <person name="Cros-Aarteil S."/>
            <person name="Calhoun S."/>
            <person name="Haridas S."/>
            <person name="Kuo A."/>
            <person name="Mondo S."/>
            <person name="Pangilinan J."/>
            <person name="Riley R."/>
            <person name="LaButti K."/>
            <person name="Andreopoulos B."/>
            <person name="Lipzen A."/>
            <person name="Chen C."/>
            <person name="Yan M."/>
            <person name="Daum C."/>
            <person name="Ng V."/>
            <person name="Clum A."/>
            <person name="Steindorff A."/>
            <person name="Ohm R.A."/>
            <person name="Martin F."/>
            <person name="Silar P."/>
            <person name="Natvig D.O."/>
            <person name="Lalanne C."/>
            <person name="Gautier V."/>
            <person name="Ament-Velasquez S.L."/>
            <person name="Kruys A."/>
            <person name="Hutchinson M.I."/>
            <person name="Powell A.J."/>
            <person name="Barry K."/>
            <person name="Miller A.N."/>
            <person name="Grigoriev I.V."/>
            <person name="Debuchy R."/>
            <person name="Gladieux P."/>
            <person name="Hiltunen Thoren M."/>
            <person name="Johannesson H."/>
        </authorList>
    </citation>
    <scope>NUCLEOTIDE SEQUENCE</scope>
    <source>
        <strain evidence="1">CBS 508.74</strain>
    </source>
</reference>
<dbReference type="Proteomes" id="UP001302812">
    <property type="component" value="Unassembled WGS sequence"/>
</dbReference>